<dbReference type="EMBL" id="QKWP01000796">
    <property type="protein sequence ID" value="RIB14781.1"/>
    <property type="molecule type" value="Genomic_DNA"/>
</dbReference>
<accession>A0A397UYW2</accession>
<feature type="non-terminal residue" evidence="2">
    <location>
        <position position="50"/>
    </location>
</feature>
<comment type="caution">
    <text evidence="2">The sequence shown here is derived from an EMBL/GenBank/DDBJ whole genome shotgun (WGS) entry which is preliminary data.</text>
</comment>
<keyword evidence="1" id="KW-0812">Transmembrane</keyword>
<sequence length="50" mass="5976">MILMLPFLQLSYLLVKKFLFNFLSVKFTLLIHPLLLMMNILQRFHLGLIV</sequence>
<dbReference type="Proteomes" id="UP000266673">
    <property type="component" value="Unassembled WGS sequence"/>
</dbReference>
<feature type="transmembrane region" description="Helical" evidence="1">
    <location>
        <begin position="20"/>
        <end position="41"/>
    </location>
</feature>
<proteinExistence type="predicted"/>
<dbReference type="AlphaFoldDB" id="A0A397UYW2"/>
<keyword evidence="1" id="KW-0472">Membrane</keyword>
<name>A0A397UYW2_9GLOM</name>
<protein>
    <submittedName>
        <fullName evidence="2">Uncharacterized protein</fullName>
    </submittedName>
</protein>
<gene>
    <name evidence="2" type="ORF">C2G38_2094926</name>
</gene>
<evidence type="ECO:0000313" key="2">
    <source>
        <dbReference type="EMBL" id="RIB14781.1"/>
    </source>
</evidence>
<evidence type="ECO:0000313" key="3">
    <source>
        <dbReference type="Proteomes" id="UP000266673"/>
    </source>
</evidence>
<keyword evidence="1" id="KW-1133">Transmembrane helix</keyword>
<reference evidence="2 3" key="1">
    <citation type="submission" date="2018-06" db="EMBL/GenBank/DDBJ databases">
        <title>Comparative genomics reveals the genomic features of Rhizophagus irregularis, R. cerebriforme, R. diaphanum and Gigaspora rosea, and their symbiotic lifestyle signature.</title>
        <authorList>
            <person name="Morin E."/>
            <person name="San Clemente H."/>
            <person name="Chen E.C.H."/>
            <person name="De La Providencia I."/>
            <person name="Hainaut M."/>
            <person name="Kuo A."/>
            <person name="Kohler A."/>
            <person name="Murat C."/>
            <person name="Tang N."/>
            <person name="Roy S."/>
            <person name="Loubradou J."/>
            <person name="Henrissat B."/>
            <person name="Grigoriev I.V."/>
            <person name="Corradi N."/>
            <person name="Roux C."/>
            <person name="Martin F.M."/>
        </authorList>
    </citation>
    <scope>NUCLEOTIDE SEQUENCE [LARGE SCALE GENOMIC DNA]</scope>
    <source>
        <strain evidence="2 3">DAOM 194757</strain>
    </source>
</reference>
<keyword evidence="3" id="KW-1185">Reference proteome</keyword>
<evidence type="ECO:0000256" key="1">
    <source>
        <dbReference type="SAM" id="Phobius"/>
    </source>
</evidence>
<organism evidence="2 3">
    <name type="scientific">Gigaspora rosea</name>
    <dbReference type="NCBI Taxonomy" id="44941"/>
    <lineage>
        <taxon>Eukaryota</taxon>
        <taxon>Fungi</taxon>
        <taxon>Fungi incertae sedis</taxon>
        <taxon>Mucoromycota</taxon>
        <taxon>Glomeromycotina</taxon>
        <taxon>Glomeromycetes</taxon>
        <taxon>Diversisporales</taxon>
        <taxon>Gigasporaceae</taxon>
        <taxon>Gigaspora</taxon>
    </lineage>
</organism>